<keyword evidence="1" id="KW-0812">Transmembrane</keyword>
<organism evidence="2 3">
    <name type="scientific">Thiohalospira halophila DSM 15071</name>
    <dbReference type="NCBI Taxonomy" id="1123397"/>
    <lineage>
        <taxon>Bacteria</taxon>
        <taxon>Pseudomonadati</taxon>
        <taxon>Pseudomonadota</taxon>
        <taxon>Gammaproteobacteria</taxon>
        <taxon>Thiohalospirales</taxon>
        <taxon>Thiohalospiraceae</taxon>
        <taxon>Thiohalospira</taxon>
    </lineage>
</organism>
<dbReference type="AlphaFoldDB" id="A0A1I1VQ25"/>
<proteinExistence type="predicted"/>
<feature type="transmembrane region" description="Helical" evidence="1">
    <location>
        <begin position="41"/>
        <end position="63"/>
    </location>
</feature>
<evidence type="ECO:0000313" key="2">
    <source>
        <dbReference type="EMBL" id="SFD85137.1"/>
    </source>
</evidence>
<sequence>MADVDSTEPDDLSEGQLPEGEVRLWDFEISERTELLEQRRILFRSIGGIVVVMLLALLCYIFLGTATSTSERVTIVVVLAAIPTVLALALLRYVFARNAQDQNQRDDTTPIQALARELVALLPGKS</sequence>
<evidence type="ECO:0000256" key="1">
    <source>
        <dbReference type="SAM" id="Phobius"/>
    </source>
</evidence>
<keyword evidence="1" id="KW-0472">Membrane</keyword>
<keyword evidence="3" id="KW-1185">Reference proteome</keyword>
<name>A0A1I1VQ25_9GAMM</name>
<keyword evidence="1" id="KW-1133">Transmembrane helix</keyword>
<evidence type="ECO:0000313" key="3">
    <source>
        <dbReference type="Proteomes" id="UP000198611"/>
    </source>
</evidence>
<reference evidence="2 3" key="1">
    <citation type="submission" date="2016-10" db="EMBL/GenBank/DDBJ databases">
        <authorList>
            <person name="de Groot N.N."/>
        </authorList>
    </citation>
    <scope>NUCLEOTIDE SEQUENCE [LARGE SCALE GENOMIC DNA]</scope>
    <source>
        <strain evidence="2 3">HL3</strain>
    </source>
</reference>
<protein>
    <submittedName>
        <fullName evidence="2">Uncharacterized protein</fullName>
    </submittedName>
</protein>
<dbReference type="RefSeq" id="WP_093429052.1">
    <property type="nucleotide sequence ID" value="NZ_FOMJ01000010.1"/>
</dbReference>
<feature type="transmembrane region" description="Helical" evidence="1">
    <location>
        <begin position="75"/>
        <end position="95"/>
    </location>
</feature>
<dbReference type="EMBL" id="FOMJ01000010">
    <property type="protein sequence ID" value="SFD85137.1"/>
    <property type="molecule type" value="Genomic_DNA"/>
</dbReference>
<gene>
    <name evidence="2" type="ORF">SAMN05660831_02440</name>
</gene>
<dbReference type="Proteomes" id="UP000198611">
    <property type="component" value="Unassembled WGS sequence"/>
</dbReference>
<accession>A0A1I1VQ25</accession>